<sequence>MIKSIGPKVETVFPWTILCLRLIIKINFTFKYSFNNFIYLILNLPLISSNLKTIYLLKYYLAEIAEELGIAVELVVEPVVVRFLELGSFVGSFAP</sequence>
<name>A0A3M7S097_BRAPC</name>
<comment type="caution">
    <text evidence="1">The sequence shown here is derived from an EMBL/GenBank/DDBJ whole genome shotgun (WGS) entry which is preliminary data.</text>
</comment>
<dbReference type="AlphaFoldDB" id="A0A3M7S097"/>
<accession>A0A3M7S097</accession>
<protein>
    <submittedName>
        <fullName evidence="1">Uncharacterized protein</fullName>
    </submittedName>
</protein>
<gene>
    <name evidence="1" type="ORF">BpHYR1_044954</name>
</gene>
<evidence type="ECO:0000313" key="2">
    <source>
        <dbReference type="Proteomes" id="UP000276133"/>
    </source>
</evidence>
<reference evidence="1 2" key="1">
    <citation type="journal article" date="2018" name="Sci. Rep.">
        <title>Genomic signatures of local adaptation to the degree of environmental predictability in rotifers.</title>
        <authorList>
            <person name="Franch-Gras L."/>
            <person name="Hahn C."/>
            <person name="Garcia-Roger E.M."/>
            <person name="Carmona M.J."/>
            <person name="Serra M."/>
            <person name="Gomez A."/>
        </authorList>
    </citation>
    <scope>NUCLEOTIDE SEQUENCE [LARGE SCALE GENOMIC DNA]</scope>
    <source>
        <strain evidence="1">HYR1</strain>
    </source>
</reference>
<dbReference type="EMBL" id="REGN01002264">
    <property type="protein sequence ID" value="RNA29224.1"/>
    <property type="molecule type" value="Genomic_DNA"/>
</dbReference>
<evidence type="ECO:0000313" key="1">
    <source>
        <dbReference type="EMBL" id="RNA29224.1"/>
    </source>
</evidence>
<organism evidence="1 2">
    <name type="scientific">Brachionus plicatilis</name>
    <name type="common">Marine rotifer</name>
    <name type="synonym">Brachionus muelleri</name>
    <dbReference type="NCBI Taxonomy" id="10195"/>
    <lineage>
        <taxon>Eukaryota</taxon>
        <taxon>Metazoa</taxon>
        <taxon>Spiralia</taxon>
        <taxon>Gnathifera</taxon>
        <taxon>Rotifera</taxon>
        <taxon>Eurotatoria</taxon>
        <taxon>Monogononta</taxon>
        <taxon>Pseudotrocha</taxon>
        <taxon>Ploima</taxon>
        <taxon>Brachionidae</taxon>
        <taxon>Brachionus</taxon>
    </lineage>
</organism>
<dbReference type="Proteomes" id="UP000276133">
    <property type="component" value="Unassembled WGS sequence"/>
</dbReference>
<keyword evidence="2" id="KW-1185">Reference proteome</keyword>
<proteinExistence type="predicted"/>